<dbReference type="PROSITE" id="PS50135">
    <property type="entry name" value="ZF_ZZ_2"/>
    <property type="match status" value="1"/>
</dbReference>
<evidence type="ECO:0000259" key="5">
    <source>
        <dbReference type="PROSITE" id="PS50135"/>
    </source>
</evidence>
<feature type="domain" description="ZZ-type" evidence="5">
    <location>
        <begin position="135"/>
        <end position="185"/>
    </location>
</feature>
<dbReference type="CTD" id="9813213"/>
<evidence type="ECO:0000256" key="2">
    <source>
        <dbReference type="ARBA" id="ARBA00022771"/>
    </source>
</evidence>
<dbReference type="PANTHER" id="PTHR15090:SF0">
    <property type="entry name" value="SEQUESTOSOME-1"/>
    <property type="match status" value="1"/>
</dbReference>
<dbReference type="GO" id="GO:0070530">
    <property type="term" value="F:K63-linked polyubiquitin modification-dependent protein binding"/>
    <property type="evidence" value="ECO:0007669"/>
    <property type="project" value="TreeGrafter"/>
</dbReference>
<dbReference type="GO" id="GO:0044753">
    <property type="term" value="C:amphisome"/>
    <property type="evidence" value="ECO:0007669"/>
    <property type="project" value="TreeGrafter"/>
</dbReference>
<reference evidence="6 7" key="1">
    <citation type="submission" date="2019-12" db="EMBL/GenBank/DDBJ databases">
        <title>Chromosome-level assembly of the Caenorhabditis remanei genome.</title>
        <authorList>
            <person name="Teterina A.A."/>
            <person name="Willis J.H."/>
            <person name="Phillips P.C."/>
        </authorList>
    </citation>
    <scope>NUCLEOTIDE SEQUENCE [LARGE SCALE GENOMIC DNA]</scope>
    <source>
        <strain evidence="6 7">PX506</strain>
        <tissue evidence="6">Whole organism</tissue>
    </source>
</reference>
<dbReference type="InterPro" id="IPR043145">
    <property type="entry name" value="Znf_ZZ_sf"/>
</dbReference>
<keyword evidence="3" id="KW-0862">Zinc</keyword>
<evidence type="ECO:0000256" key="1">
    <source>
        <dbReference type="ARBA" id="ARBA00022723"/>
    </source>
</evidence>
<evidence type="ECO:0000313" key="7">
    <source>
        <dbReference type="Proteomes" id="UP000483820"/>
    </source>
</evidence>
<evidence type="ECO:0000256" key="4">
    <source>
        <dbReference type="PROSITE-ProRule" id="PRU00228"/>
    </source>
</evidence>
<protein>
    <recommendedName>
        <fullName evidence="5">ZZ-type domain-containing protein</fullName>
    </recommendedName>
</protein>
<dbReference type="GO" id="GO:0035973">
    <property type="term" value="P:aggrephagy"/>
    <property type="evidence" value="ECO:0007669"/>
    <property type="project" value="TreeGrafter"/>
</dbReference>
<dbReference type="GeneID" id="9813213"/>
<evidence type="ECO:0000256" key="3">
    <source>
        <dbReference type="ARBA" id="ARBA00022833"/>
    </source>
</evidence>
<dbReference type="InterPro" id="IPR000433">
    <property type="entry name" value="Znf_ZZ"/>
</dbReference>
<keyword evidence="2 4" id="KW-0863">Zinc-finger</keyword>
<dbReference type="PANTHER" id="PTHR15090">
    <property type="entry name" value="SEQUESTOSOME 1-RELATED"/>
    <property type="match status" value="1"/>
</dbReference>
<dbReference type="Proteomes" id="UP000483820">
    <property type="component" value="Chromosome V"/>
</dbReference>
<dbReference type="SMART" id="SM00291">
    <property type="entry name" value="ZnF_ZZ"/>
    <property type="match status" value="1"/>
</dbReference>
<dbReference type="FunFam" id="3.30.60.90:FF:000016">
    <property type="entry name" value="Refractory to sigma P"/>
    <property type="match status" value="1"/>
</dbReference>
<dbReference type="CDD" id="cd02340">
    <property type="entry name" value="ZZ_NBR1_like"/>
    <property type="match status" value="1"/>
</dbReference>
<dbReference type="GO" id="GO:0005080">
    <property type="term" value="F:protein kinase C binding"/>
    <property type="evidence" value="ECO:0007669"/>
    <property type="project" value="TreeGrafter"/>
</dbReference>
<dbReference type="EMBL" id="WUAV01000005">
    <property type="protein sequence ID" value="KAF1753115.1"/>
    <property type="molecule type" value="Genomic_DNA"/>
</dbReference>
<sequence length="202" mass="23332">MDKSEELELVPPELRQAVEDEHNNPTDVWKSGMGQLVQCSGTPGKKVYVTFYTHMDKKMVAMRLEDGIALEQIARKAAELLPTVEWKVCSGTQYQTDFEFTGSRQVYDSIKTTLIYKFNYLLVRLERLHPVRPFDQEANCNECRQMILGHRFKCTECADFDICQRCEARSIHPEHAMLRIVSKGTTHIPHYITANAPRYVFA</sequence>
<dbReference type="GO" id="GO:0016235">
    <property type="term" value="C:aggresome"/>
    <property type="evidence" value="ECO:0007669"/>
    <property type="project" value="TreeGrafter"/>
</dbReference>
<evidence type="ECO:0000313" key="6">
    <source>
        <dbReference type="EMBL" id="KAF1753115.1"/>
    </source>
</evidence>
<keyword evidence="1" id="KW-0479">Metal-binding</keyword>
<dbReference type="Gene3D" id="3.30.60.90">
    <property type="match status" value="1"/>
</dbReference>
<gene>
    <name evidence="6" type="ORF">GCK72_019671</name>
</gene>
<dbReference type="KEGG" id="crq:GCK72_019671"/>
<dbReference type="RefSeq" id="XP_003095662.2">
    <property type="nucleotide sequence ID" value="XM_003095614.2"/>
</dbReference>
<organism evidence="6 7">
    <name type="scientific">Caenorhabditis remanei</name>
    <name type="common">Caenorhabditis vulgaris</name>
    <dbReference type="NCBI Taxonomy" id="31234"/>
    <lineage>
        <taxon>Eukaryota</taxon>
        <taxon>Metazoa</taxon>
        <taxon>Ecdysozoa</taxon>
        <taxon>Nematoda</taxon>
        <taxon>Chromadorea</taxon>
        <taxon>Rhabditida</taxon>
        <taxon>Rhabditina</taxon>
        <taxon>Rhabditomorpha</taxon>
        <taxon>Rhabditoidea</taxon>
        <taxon>Rhabditidae</taxon>
        <taxon>Peloderinae</taxon>
        <taxon>Caenorhabditis</taxon>
    </lineage>
</organism>
<dbReference type="GO" id="GO:0000423">
    <property type="term" value="P:mitophagy"/>
    <property type="evidence" value="ECO:0007669"/>
    <property type="project" value="TreeGrafter"/>
</dbReference>
<dbReference type="Pfam" id="PF00569">
    <property type="entry name" value="ZZ"/>
    <property type="match status" value="1"/>
</dbReference>
<name>A0A6A5GEK1_CAERE</name>
<dbReference type="GO" id="GO:0007032">
    <property type="term" value="P:endosome organization"/>
    <property type="evidence" value="ECO:0007669"/>
    <property type="project" value="TreeGrafter"/>
</dbReference>
<comment type="caution">
    <text evidence="6">The sequence shown here is derived from an EMBL/GenBank/DDBJ whole genome shotgun (WGS) entry which is preliminary data.</text>
</comment>
<dbReference type="PROSITE" id="PS01357">
    <property type="entry name" value="ZF_ZZ_1"/>
    <property type="match status" value="1"/>
</dbReference>
<dbReference type="SUPFAM" id="SSF57850">
    <property type="entry name" value="RING/U-box"/>
    <property type="match status" value="1"/>
</dbReference>
<accession>A0A6A5GEK1</accession>
<dbReference type="AlphaFoldDB" id="A0A6A5GEK1"/>
<dbReference type="InterPro" id="IPR052260">
    <property type="entry name" value="Autophagy_Rcpt_SigReg"/>
</dbReference>
<dbReference type="GO" id="GO:0008270">
    <property type="term" value="F:zinc ion binding"/>
    <property type="evidence" value="ECO:0007669"/>
    <property type="project" value="UniProtKB-KW"/>
</dbReference>
<proteinExistence type="predicted"/>